<reference evidence="2" key="1">
    <citation type="journal article" date="2013" name="Nature">
        <title>Draft genome of the wheat A-genome progenitor Triticum urartu.</title>
        <authorList>
            <person name="Ling H.Q."/>
            <person name="Zhao S."/>
            <person name="Liu D."/>
            <person name="Wang J."/>
            <person name="Sun H."/>
            <person name="Zhang C."/>
            <person name="Fan H."/>
            <person name="Li D."/>
            <person name="Dong L."/>
            <person name="Tao Y."/>
            <person name="Gao C."/>
            <person name="Wu H."/>
            <person name="Li Y."/>
            <person name="Cui Y."/>
            <person name="Guo X."/>
            <person name="Zheng S."/>
            <person name="Wang B."/>
            <person name="Yu K."/>
            <person name="Liang Q."/>
            <person name="Yang W."/>
            <person name="Lou X."/>
            <person name="Chen J."/>
            <person name="Feng M."/>
            <person name="Jian J."/>
            <person name="Zhang X."/>
            <person name="Luo G."/>
            <person name="Jiang Y."/>
            <person name="Liu J."/>
            <person name="Wang Z."/>
            <person name="Sha Y."/>
            <person name="Zhang B."/>
            <person name="Wu H."/>
            <person name="Tang D."/>
            <person name="Shen Q."/>
            <person name="Xue P."/>
            <person name="Zou S."/>
            <person name="Wang X."/>
            <person name="Liu X."/>
            <person name="Wang F."/>
            <person name="Yang Y."/>
            <person name="An X."/>
            <person name="Dong Z."/>
            <person name="Zhang K."/>
            <person name="Zhang X."/>
            <person name="Luo M.C."/>
            <person name="Dvorak J."/>
            <person name="Tong Y."/>
            <person name="Wang J."/>
            <person name="Yang H."/>
            <person name="Li Z."/>
            <person name="Wang D."/>
            <person name="Zhang A."/>
            <person name="Wang J."/>
        </authorList>
    </citation>
    <scope>NUCLEOTIDE SEQUENCE</scope>
</reference>
<proteinExistence type="predicted"/>
<evidence type="ECO:0000313" key="2">
    <source>
        <dbReference type="EMBL" id="EMS47925.1"/>
    </source>
</evidence>
<name>M7Z696_TRIUA</name>
<gene>
    <name evidence="2" type="ORF">TRIUR3_16513</name>
</gene>
<sequence>MTCKAENAKHPFELSRPQAPSTTTTLEEFGFDKFDYETGTTTSTTAVFGIAKNVKFLHDARRLKRSPNRK</sequence>
<accession>M7Z696</accession>
<feature type="compositionally biased region" description="Basic and acidic residues" evidence="1">
    <location>
        <begin position="1"/>
        <end position="13"/>
    </location>
</feature>
<protein>
    <submittedName>
        <fullName evidence="2">Uncharacterized protein</fullName>
    </submittedName>
</protein>
<evidence type="ECO:0000256" key="1">
    <source>
        <dbReference type="SAM" id="MobiDB-lite"/>
    </source>
</evidence>
<organism evidence="2">
    <name type="scientific">Triticum urartu</name>
    <name type="common">Red wild einkorn</name>
    <name type="synonym">Crithodium urartu</name>
    <dbReference type="NCBI Taxonomy" id="4572"/>
    <lineage>
        <taxon>Eukaryota</taxon>
        <taxon>Viridiplantae</taxon>
        <taxon>Streptophyta</taxon>
        <taxon>Embryophyta</taxon>
        <taxon>Tracheophyta</taxon>
        <taxon>Spermatophyta</taxon>
        <taxon>Magnoliopsida</taxon>
        <taxon>Liliopsida</taxon>
        <taxon>Poales</taxon>
        <taxon>Poaceae</taxon>
        <taxon>BOP clade</taxon>
        <taxon>Pooideae</taxon>
        <taxon>Triticodae</taxon>
        <taxon>Triticeae</taxon>
        <taxon>Triticinae</taxon>
        <taxon>Triticum</taxon>
    </lineage>
</organism>
<dbReference type="AlphaFoldDB" id="M7Z696"/>
<feature type="region of interest" description="Disordered" evidence="1">
    <location>
        <begin position="1"/>
        <end position="21"/>
    </location>
</feature>
<dbReference type="EMBL" id="KD254416">
    <property type="protein sequence ID" value="EMS47925.1"/>
    <property type="molecule type" value="Genomic_DNA"/>
</dbReference>